<keyword evidence="2" id="KW-1185">Reference proteome</keyword>
<reference evidence="1 2" key="1">
    <citation type="submission" date="2014-04" db="EMBL/GenBank/DDBJ databases">
        <authorList>
            <consortium name="DOE Joint Genome Institute"/>
            <person name="Kuo A."/>
            <person name="Zuccaro A."/>
            <person name="Kohler A."/>
            <person name="Nagy L.G."/>
            <person name="Floudas D."/>
            <person name="Copeland A."/>
            <person name="Barry K.W."/>
            <person name="Cichocki N."/>
            <person name="Veneault-Fourrey C."/>
            <person name="LaButti K."/>
            <person name="Lindquist E.A."/>
            <person name="Lipzen A."/>
            <person name="Lundell T."/>
            <person name="Morin E."/>
            <person name="Murat C."/>
            <person name="Sun H."/>
            <person name="Tunlid A."/>
            <person name="Henrissat B."/>
            <person name="Grigoriev I.V."/>
            <person name="Hibbett D.S."/>
            <person name="Martin F."/>
            <person name="Nordberg H.P."/>
            <person name="Cantor M.N."/>
            <person name="Hua S.X."/>
        </authorList>
    </citation>
    <scope>NUCLEOTIDE SEQUENCE [LARGE SCALE GENOMIC DNA]</scope>
    <source>
        <strain evidence="1 2">MAFF 305830</strain>
    </source>
</reference>
<evidence type="ECO:0000313" key="1">
    <source>
        <dbReference type="EMBL" id="KIM21255.1"/>
    </source>
</evidence>
<dbReference type="EMBL" id="KN824388">
    <property type="protein sequence ID" value="KIM21255.1"/>
    <property type="molecule type" value="Genomic_DNA"/>
</dbReference>
<evidence type="ECO:0000313" key="2">
    <source>
        <dbReference type="Proteomes" id="UP000054097"/>
    </source>
</evidence>
<gene>
    <name evidence="1" type="ORF">M408DRAFT_109672</name>
</gene>
<accession>A0A0C3A9F2</accession>
<dbReference type="HOGENOM" id="CLU_1579136_0_0_1"/>
<protein>
    <submittedName>
        <fullName evidence="1">Uncharacterized protein</fullName>
    </submittedName>
</protein>
<dbReference type="OrthoDB" id="3194237at2759"/>
<sequence>MDALCGPLCDIFSILPCKCKCCDNICGCSDPLDGFFNIPDSDLEILRLQHRPDTYYLMTAAKRKIYEQQSGTILSFDKEVLDSIKPADRIVFTDVKVGARATDSPLEALKVLMRGIQENEARYILGGDSVSVDGLAAQGITTAEQLRTRRFRESAR</sequence>
<organism evidence="1 2">
    <name type="scientific">Serendipita vermifera MAFF 305830</name>
    <dbReference type="NCBI Taxonomy" id="933852"/>
    <lineage>
        <taxon>Eukaryota</taxon>
        <taxon>Fungi</taxon>
        <taxon>Dikarya</taxon>
        <taxon>Basidiomycota</taxon>
        <taxon>Agaricomycotina</taxon>
        <taxon>Agaricomycetes</taxon>
        <taxon>Sebacinales</taxon>
        <taxon>Serendipitaceae</taxon>
        <taxon>Serendipita</taxon>
    </lineage>
</organism>
<dbReference type="Proteomes" id="UP000054097">
    <property type="component" value="Unassembled WGS sequence"/>
</dbReference>
<name>A0A0C3A9F2_SERVB</name>
<proteinExistence type="predicted"/>
<dbReference type="AlphaFoldDB" id="A0A0C3A9F2"/>
<reference evidence="2" key="2">
    <citation type="submission" date="2015-01" db="EMBL/GenBank/DDBJ databases">
        <title>Evolutionary Origins and Diversification of the Mycorrhizal Mutualists.</title>
        <authorList>
            <consortium name="DOE Joint Genome Institute"/>
            <consortium name="Mycorrhizal Genomics Consortium"/>
            <person name="Kohler A."/>
            <person name="Kuo A."/>
            <person name="Nagy L.G."/>
            <person name="Floudas D."/>
            <person name="Copeland A."/>
            <person name="Barry K.W."/>
            <person name="Cichocki N."/>
            <person name="Veneault-Fourrey C."/>
            <person name="LaButti K."/>
            <person name="Lindquist E.A."/>
            <person name="Lipzen A."/>
            <person name="Lundell T."/>
            <person name="Morin E."/>
            <person name="Murat C."/>
            <person name="Riley R."/>
            <person name="Ohm R."/>
            <person name="Sun H."/>
            <person name="Tunlid A."/>
            <person name="Henrissat B."/>
            <person name="Grigoriev I.V."/>
            <person name="Hibbett D.S."/>
            <person name="Martin F."/>
        </authorList>
    </citation>
    <scope>NUCLEOTIDE SEQUENCE [LARGE SCALE GENOMIC DNA]</scope>
    <source>
        <strain evidence="2">MAFF 305830</strain>
    </source>
</reference>